<gene>
    <name evidence="7" type="ORF">SE15_12825</name>
</gene>
<evidence type="ECO:0000256" key="4">
    <source>
        <dbReference type="ARBA" id="ARBA00023134"/>
    </source>
</evidence>
<dbReference type="Pfam" id="PF03308">
    <property type="entry name" value="MeaB"/>
    <property type="match status" value="1"/>
</dbReference>
<evidence type="ECO:0000313" key="7">
    <source>
        <dbReference type="EMBL" id="KPL82012.1"/>
    </source>
</evidence>
<keyword evidence="4" id="KW-0342">GTP-binding</keyword>
<dbReference type="GO" id="GO:0005525">
    <property type="term" value="F:GTP binding"/>
    <property type="evidence" value="ECO:0007669"/>
    <property type="project" value="UniProtKB-KW"/>
</dbReference>
<organism evidence="7 8">
    <name type="scientific">Thermanaerothrix daxensis</name>
    <dbReference type="NCBI Taxonomy" id="869279"/>
    <lineage>
        <taxon>Bacteria</taxon>
        <taxon>Bacillati</taxon>
        <taxon>Chloroflexota</taxon>
        <taxon>Anaerolineae</taxon>
        <taxon>Anaerolineales</taxon>
        <taxon>Anaerolineaceae</taxon>
        <taxon>Thermanaerothrix</taxon>
    </lineage>
</organism>
<dbReference type="EMBL" id="LGKO01000006">
    <property type="protein sequence ID" value="KPL82012.1"/>
    <property type="molecule type" value="Genomic_DNA"/>
</dbReference>
<sequence length="342" mass="36452">MPLVDEVLAGKRLALARLLSLIENDAPEGWAALDALYPRTGQAHLIGVTGAPGVGKSSLVNQIARALRRPQDGEPPRTVAIVAVDPTSPFSGGALLGDRVRMRDLSGDPGVFIRSMASRGALGGLAPTTAAVVQALDAAGFEVILIETVGAGQAEVEIARLAHTTIVVESPGGGDDIQAIKAGLLEIADLLVINKADRPGADLTERALRSMLELGYPHGHHRPEAWAVAEPPPGETWVPPILRTVATEGKGIAEVVQALHAHAAYLRATSRWHAREQARLKDILDHMLQAALLARWQASLPQGHYQEVVQRLLRRELSPHQALEALLNLSPFPSAETPRLIP</sequence>
<dbReference type="SMART" id="SM00382">
    <property type="entry name" value="AAA"/>
    <property type="match status" value="1"/>
</dbReference>
<dbReference type="CDD" id="cd03114">
    <property type="entry name" value="MMAA-like"/>
    <property type="match status" value="1"/>
</dbReference>
<reference evidence="7 8" key="1">
    <citation type="submission" date="2015-07" db="EMBL/GenBank/DDBJ databases">
        <title>Whole genome sequence of Thermanaerothrix daxensis DSM 23592.</title>
        <authorList>
            <person name="Hemp J."/>
            <person name="Ward L.M."/>
            <person name="Pace L.A."/>
            <person name="Fischer W.W."/>
        </authorList>
    </citation>
    <scope>NUCLEOTIDE SEQUENCE [LARGE SCALE GENOMIC DNA]</scope>
    <source>
        <strain evidence="7 8">GNS-1</strain>
    </source>
</reference>
<dbReference type="OrthoDB" id="9778292at2"/>
<dbReference type="SUPFAM" id="SSF52540">
    <property type="entry name" value="P-loop containing nucleoside triphosphate hydrolases"/>
    <property type="match status" value="1"/>
</dbReference>
<evidence type="ECO:0000256" key="5">
    <source>
        <dbReference type="ARBA" id="ARBA00023186"/>
    </source>
</evidence>
<dbReference type="InterPro" id="IPR027417">
    <property type="entry name" value="P-loop_NTPase"/>
</dbReference>
<name>A0A0P6XZN8_9CHLR</name>
<dbReference type="PANTHER" id="PTHR43087">
    <property type="entry name" value="LYSINE/ARGININE/ORNITHINE TRANSPORT SYSTEM KINASE"/>
    <property type="match status" value="1"/>
</dbReference>
<keyword evidence="3" id="KW-0378">Hydrolase</keyword>
<feature type="domain" description="AAA+ ATPase" evidence="6">
    <location>
        <begin position="42"/>
        <end position="218"/>
    </location>
</feature>
<dbReference type="PANTHER" id="PTHR43087:SF1">
    <property type="entry name" value="LAO_AO TRANSPORT SYSTEM ATPASE"/>
    <property type="match status" value="1"/>
</dbReference>
<dbReference type="STRING" id="869279.SE15_12825"/>
<dbReference type="GO" id="GO:0003924">
    <property type="term" value="F:GTPase activity"/>
    <property type="evidence" value="ECO:0007669"/>
    <property type="project" value="InterPro"/>
</dbReference>
<evidence type="ECO:0000256" key="3">
    <source>
        <dbReference type="ARBA" id="ARBA00022801"/>
    </source>
</evidence>
<keyword evidence="5" id="KW-0143">Chaperone</keyword>
<proteinExistence type="inferred from homology"/>
<evidence type="ECO:0000256" key="1">
    <source>
        <dbReference type="ARBA" id="ARBA00009625"/>
    </source>
</evidence>
<comment type="caution">
    <text evidence="7">The sequence shown here is derived from an EMBL/GenBank/DDBJ whole genome shotgun (WGS) entry which is preliminary data.</text>
</comment>
<accession>A0A0P6XZN8</accession>
<dbReference type="AlphaFoldDB" id="A0A0P6XZN8"/>
<dbReference type="InterPro" id="IPR005129">
    <property type="entry name" value="GTPase_ArgK"/>
</dbReference>
<keyword evidence="8" id="KW-1185">Reference proteome</keyword>
<dbReference type="PATRIC" id="fig|869279.4.peg.2495"/>
<evidence type="ECO:0000313" key="8">
    <source>
        <dbReference type="Proteomes" id="UP000050544"/>
    </source>
</evidence>
<dbReference type="NCBIfam" id="TIGR00750">
    <property type="entry name" value="lao"/>
    <property type="match status" value="1"/>
</dbReference>
<keyword evidence="2" id="KW-0547">Nucleotide-binding</keyword>
<dbReference type="RefSeq" id="WP_054522528.1">
    <property type="nucleotide sequence ID" value="NZ_LGKO01000006.1"/>
</dbReference>
<evidence type="ECO:0000259" key="6">
    <source>
        <dbReference type="SMART" id="SM00382"/>
    </source>
</evidence>
<dbReference type="InterPro" id="IPR052040">
    <property type="entry name" value="GTPase/Isobutyryl-CoA_mutase"/>
</dbReference>
<dbReference type="Gene3D" id="3.40.50.300">
    <property type="entry name" value="P-loop containing nucleotide triphosphate hydrolases"/>
    <property type="match status" value="1"/>
</dbReference>
<dbReference type="Proteomes" id="UP000050544">
    <property type="component" value="Unassembled WGS sequence"/>
</dbReference>
<protein>
    <recommendedName>
        <fullName evidence="6">AAA+ ATPase domain-containing protein</fullName>
    </recommendedName>
</protein>
<dbReference type="InterPro" id="IPR003593">
    <property type="entry name" value="AAA+_ATPase"/>
</dbReference>
<comment type="similarity">
    <text evidence="1">Belongs to the SIMIBI class G3E GTPase family. ArgK/MeaB subfamily.</text>
</comment>
<evidence type="ECO:0000256" key="2">
    <source>
        <dbReference type="ARBA" id="ARBA00022741"/>
    </source>
</evidence>